<evidence type="ECO:0000256" key="6">
    <source>
        <dbReference type="HAMAP-Rule" id="MF_00227"/>
    </source>
</evidence>
<evidence type="ECO:0000256" key="5">
    <source>
        <dbReference type="ARBA" id="ARBA00022884"/>
    </source>
</evidence>
<dbReference type="GeneID" id="82891708"/>
<protein>
    <recommendedName>
        <fullName evidence="6">Ribonuclease P protein component</fullName>
        <shortName evidence="6">RNase P protein</shortName>
        <shortName evidence="6">RNaseP protein</shortName>
        <ecNumber evidence="6">3.1.26.5</ecNumber>
    </recommendedName>
    <alternativeName>
        <fullName evidence="6">Protein C5</fullName>
    </alternativeName>
</protein>
<comment type="function">
    <text evidence="6">RNaseP catalyzes the removal of the 5'-leader sequence from pre-tRNA to produce the mature 5'-terminus. It can also cleave other RNA substrates such as 4.5S RNA. The protein component plays an auxiliary but essential role in vivo by binding to the 5'-leader sequence and broadening the substrate specificity of the ribozyme.</text>
</comment>
<keyword evidence="1 6" id="KW-0819">tRNA processing</keyword>
<evidence type="ECO:0000256" key="3">
    <source>
        <dbReference type="ARBA" id="ARBA00022759"/>
    </source>
</evidence>
<comment type="subunit">
    <text evidence="6">Consists of a catalytic RNA component (M1 or rnpB) and a protein subunit.</text>
</comment>
<keyword evidence="2 6" id="KW-0540">Nuclease</keyword>
<comment type="catalytic activity">
    <reaction evidence="6">
        <text>Endonucleolytic cleavage of RNA, removing 5'-extranucleotides from tRNA precursor.</text>
        <dbReference type="EC" id="3.1.26.5"/>
    </reaction>
</comment>
<dbReference type="InterPro" id="IPR020568">
    <property type="entry name" value="Ribosomal_Su5_D2-typ_SF"/>
</dbReference>
<dbReference type="InterPro" id="IPR000100">
    <property type="entry name" value="RNase_P"/>
</dbReference>
<evidence type="ECO:0000313" key="7">
    <source>
        <dbReference type="EMBL" id="UWN56632.1"/>
    </source>
</evidence>
<gene>
    <name evidence="6" type="primary">rnpA</name>
    <name evidence="7" type="ORF">NQ491_08200</name>
</gene>
<keyword evidence="4 6" id="KW-0378">Hydrolase</keyword>
<dbReference type="EMBL" id="CP102294">
    <property type="protein sequence ID" value="UWN56632.1"/>
    <property type="molecule type" value="Genomic_DNA"/>
</dbReference>
<dbReference type="HAMAP" id="MF_00227">
    <property type="entry name" value="RNase_P"/>
    <property type="match status" value="1"/>
</dbReference>
<keyword evidence="5 6" id="KW-0694">RNA-binding</keyword>
<dbReference type="EC" id="3.1.26.5" evidence="6"/>
<accession>A0ABY5UXE0</accession>
<name>A0ABY5UXE0_9BACT</name>
<comment type="similarity">
    <text evidence="6">Belongs to the RnpA family.</text>
</comment>
<dbReference type="InterPro" id="IPR014721">
    <property type="entry name" value="Ribsml_uS5_D2-typ_fold_subgr"/>
</dbReference>
<evidence type="ECO:0000256" key="1">
    <source>
        <dbReference type="ARBA" id="ARBA00022694"/>
    </source>
</evidence>
<evidence type="ECO:0000256" key="4">
    <source>
        <dbReference type="ARBA" id="ARBA00022801"/>
    </source>
</evidence>
<dbReference type="Proteomes" id="UP001059295">
    <property type="component" value="Chromosome"/>
</dbReference>
<dbReference type="Gene3D" id="3.30.230.10">
    <property type="match status" value="1"/>
</dbReference>
<keyword evidence="3 6" id="KW-0255">Endonuclease</keyword>
<proteinExistence type="inferred from homology"/>
<dbReference type="Pfam" id="PF00825">
    <property type="entry name" value="Ribonuclease_P"/>
    <property type="match status" value="1"/>
</dbReference>
<reference evidence="7" key="1">
    <citation type="journal article" date="2022" name="Cell">
        <title>Design, construction, and in vivo augmentation of a complex gut microbiome.</title>
        <authorList>
            <person name="Cheng A.G."/>
            <person name="Ho P.Y."/>
            <person name="Aranda-Diaz A."/>
            <person name="Jain S."/>
            <person name="Yu F.B."/>
            <person name="Meng X."/>
            <person name="Wang M."/>
            <person name="Iakiviak M."/>
            <person name="Nagashima K."/>
            <person name="Zhao A."/>
            <person name="Murugkar P."/>
            <person name="Patil A."/>
            <person name="Atabakhsh K."/>
            <person name="Weakley A."/>
            <person name="Yan J."/>
            <person name="Brumbaugh A.R."/>
            <person name="Higginbottom S."/>
            <person name="Dimas A."/>
            <person name="Shiver A.L."/>
            <person name="Deutschbauer A."/>
            <person name="Neff N."/>
            <person name="Sonnenburg J.L."/>
            <person name="Huang K.C."/>
            <person name="Fischbach M.A."/>
        </authorList>
    </citation>
    <scope>NUCLEOTIDE SEQUENCE</scope>
    <source>
        <strain evidence="7">AP11</strain>
    </source>
</reference>
<evidence type="ECO:0000256" key="2">
    <source>
        <dbReference type="ARBA" id="ARBA00022722"/>
    </source>
</evidence>
<dbReference type="SUPFAM" id="SSF54211">
    <property type="entry name" value="Ribosomal protein S5 domain 2-like"/>
    <property type="match status" value="1"/>
</dbReference>
<keyword evidence="8" id="KW-1185">Reference proteome</keyword>
<organism evidence="7 8">
    <name type="scientific">Alistipes ihumii AP11</name>
    <dbReference type="NCBI Taxonomy" id="1211813"/>
    <lineage>
        <taxon>Bacteria</taxon>
        <taxon>Pseudomonadati</taxon>
        <taxon>Bacteroidota</taxon>
        <taxon>Bacteroidia</taxon>
        <taxon>Bacteroidales</taxon>
        <taxon>Rikenellaceae</taxon>
        <taxon>Alistipes</taxon>
    </lineage>
</organism>
<evidence type="ECO:0000313" key="8">
    <source>
        <dbReference type="Proteomes" id="UP001059295"/>
    </source>
</evidence>
<sequence length="131" mass="14794">MPPAPDRSFPRRERLKSKKRIARLFEQGKGGFVYPVRYVLLDDSAEESVAGKDRPLSVLIAVPKRHHKRAVERNLLKRRMREAYRLNKQALSGTLSGPCALGLLYASGDVAGYPQIESAVKKIIRILREQA</sequence>
<dbReference type="RefSeq" id="WP_019246661.1">
    <property type="nucleotide sequence ID" value="NZ_CAPH01000018.1"/>
</dbReference>